<dbReference type="EMBL" id="QNRO01000003">
    <property type="protein sequence ID" value="RBP32604.1"/>
    <property type="molecule type" value="Genomic_DNA"/>
</dbReference>
<dbReference type="RefSeq" id="WP_258546048.1">
    <property type="nucleotide sequence ID" value="NZ_QNRO01000003.1"/>
</dbReference>
<evidence type="ECO:0000256" key="2">
    <source>
        <dbReference type="ARBA" id="ARBA00022729"/>
    </source>
</evidence>
<comment type="caution">
    <text evidence="4">The sequence shown here is derived from an EMBL/GenBank/DDBJ whole genome shotgun (WGS) entry which is preliminary data.</text>
</comment>
<accession>A0A366GXG2</accession>
<dbReference type="SUPFAM" id="SSF53850">
    <property type="entry name" value="Periplasmic binding protein-like II"/>
    <property type="match status" value="1"/>
</dbReference>
<evidence type="ECO:0000313" key="4">
    <source>
        <dbReference type="EMBL" id="RBP32604.1"/>
    </source>
</evidence>
<name>A0A366GXG2_9GAMM</name>
<dbReference type="AlphaFoldDB" id="A0A366GXG2"/>
<sequence length="278" mass="31252">MNSRAKLSSGFREVRFTVRFCVWVSMALLAIVASSSMAETGGKGRVVTIAYNEFPPFAHHTESGEASGLIIEMTRKVVEEAGYEPEFLFLPISRIYLYLKNGTVDAWPGLTNIPQLEGEVLESWAQPLSVQLSAWYLEGNPPLKHFNDLQGKTVIVIGGYTYAGMIQWLRESDQILVTEAPNHRAAIDMLKRRRGDYVLDYHAPVQEILTEPSDSVVKESEVRSRTAAWLFSLANPRAALLREEFDDAYLRLVQRGELPAIYPNGHGYVIPGFPEAYR</sequence>
<dbReference type="Gene3D" id="3.40.190.10">
    <property type="entry name" value="Periplasmic binding protein-like II"/>
    <property type="match status" value="2"/>
</dbReference>
<gene>
    <name evidence="4" type="ORF">DET50_103165</name>
</gene>
<reference evidence="4 5" key="1">
    <citation type="submission" date="2018-06" db="EMBL/GenBank/DDBJ databases">
        <title>Freshwater and sediment microbial communities from various areas in North America, analyzing microbe dynamics in response to fracking.</title>
        <authorList>
            <person name="Lamendella R."/>
        </authorList>
    </citation>
    <scope>NUCLEOTIDE SEQUENCE [LARGE SCALE GENOMIC DNA]</scope>
    <source>
        <strain evidence="4 5">114J</strain>
    </source>
</reference>
<proteinExistence type="inferred from homology"/>
<protein>
    <submittedName>
        <fullName evidence="4">Amino acid ABC transporter substrate-binding protein (PAAT family)</fullName>
    </submittedName>
</protein>
<dbReference type="PANTHER" id="PTHR35936">
    <property type="entry name" value="MEMBRANE-BOUND LYTIC MUREIN TRANSGLYCOSYLASE F"/>
    <property type="match status" value="1"/>
</dbReference>
<dbReference type="Pfam" id="PF00497">
    <property type="entry name" value="SBP_bac_3"/>
    <property type="match status" value="1"/>
</dbReference>
<comment type="similarity">
    <text evidence="1">Belongs to the bacterial solute-binding protein 3 family.</text>
</comment>
<evidence type="ECO:0000256" key="1">
    <source>
        <dbReference type="ARBA" id="ARBA00010333"/>
    </source>
</evidence>
<organism evidence="4 5">
    <name type="scientific">Marinobacter pelagius</name>
    <dbReference type="NCBI Taxonomy" id="379482"/>
    <lineage>
        <taxon>Bacteria</taxon>
        <taxon>Pseudomonadati</taxon>
        <taxon>Pseudomonadota</taxon>
        <taxon>Gammaproteobacteria</taxon>
        <taxon>Pseudomonadales</taxon>
        <taxon>Marinobacteraceae</taxon>
        <taxon>Marinobacter</taxon>
    </lineage>
</organism>
<keyword evidence="2" id="KW-0732">Signal</keyword>
<dbReference type="Proteomes" id="UP000252995">
    <property type="component" value="Unassembled WGS sequence"/>
</dbReference>
<feature type="domain" description="Solute-binding protein family 3/N-terminal" evidence="3">
    <location>
        <begin position="51"/>
        <end position="262"/>
    </location>
</feature>
<dbReference type="STRING" id="379482.SAMN04487961_0537"/>
<evidence type="ECO:0000313" key="5">
    <source>
        <dbReference type="Proteomes" id="UP000252995"/>
    </source>
</evidence>
<dbReference type="InterPro" id="IPR001638">
    <property type="entry name" value="Solute-binding_3/MltF_N"/>
</dbReference>
<dbReference type="PANTHER" id="PTHR35936:SF6">
    <property type="entry name" value="AMINO ACID ABC TRANSPORTER SUBSTRATE-BINDING PAAT FAMILY PROTEIN"/>
    <property type="match status" value="1"/>
</dbReference>
<evidence type="ECO:0000259" key="3">
    <source>
        <dbReference type="Pfam" id="PF00497"/>
    </source>
</evidence>